<dbReference type="GO" id="GO:0016779">
    <property type="term" value="F:nucleotidyltransferase activity"/>
    <property type="evidence" value="ECO:0007669"/>
    <property type="project" value="UniProtKB-ARBA"/>
</dbReference>
<dbReference type="EMBL" id="AB812042">
    <property type="protein sequence ID" value="BAQ01410.1"/>
    <property type="molecule type" value="Genomic_DNA"/>
</dbReference>
<dbReference type="SUPFAM" id="SSF53448">
    <property type="entry name" value="Nucleotide-diphospho-sugar transferases"/>
    <property type="match status" value="1"/>
</dbReference>
<sequence length="355" mass="39791">MINILIPMSGENLYETSSNFIYPKILTEVANKTLLEYSQLIFDNLRDEKNLIYIAPEDKLNTLGLKSIIQTITDGKGKIVALQGQTKGAVCSCLMAIDDLSLDDELIISSADHYIDDNLQRIVNDFRVMDADAGVLTFESVHPKWSFVTLNEHGAVVQAAEKKAISRTAVAGLYYFKKARDFVEAAMNLIRKDGDINGNFYLSSCLNELVLLGKVIKCRPLQDAIYHNFYDAHAVKSFELAQTSLSNSVKQLTNSYIEAFNSKDIEECLFLFSDDAVLVEPNKTFTGKDEIKELLNDIFVNNSKLQFRADNIIADDSKSAIKFTLELTNETVHGVDFIEWNSAGKIHKLTAFLND</sequence>
<organism evidence="4">
    <name type="scientific">Escherichia coli</name>
    <dbReference type="NCBI Taxonomy" id="562"/>
    <lineage>
        <taxon>Bacteria</taxon>
        <taxon>Pseudomonadati</taxon>
        <taxon>Pseudomonadota</taxon>
        <taxon>Gammaproteobacteria</taxon>
        <taxon>Enterobacterales</taxon>
        <taxon>Enterobacteriaceae</taxon>
        <taxon>Escherichia</taxon>
    </lineage>
</organism>
<dbReference type="SUPFAM" id="SSF54427">
    <property type="entry name" value="NTF2-like"/>
    <property type="match status" value="1"/>
</dbReference>
<feature type="domain" description="Nucleotidyl transferase" evidence="1">
    <location>
        <begin position="80"/>
        <end position="178"/>
    </location>
</feature>
<dbReference type="InterPro" id="IPR037401">
    <property type="entry name" value="SnoaL-like"/>
</dbReference>
<protein>
    <submittedName>
        <fullName evidence="3">Glycosyl transferase family 2</fullName>
    </submittedName>
    <submittedName>
        <fullName evidence="4">Putative glycosyltransferase</fullName>
    </submittedName>
</protein>
<evidence type="ECO:0000259" key="2">
    <source>
        <dbReference type="Pfam" id="PF12680"/>
    </source>
</evidence>
<dbReference type="RefSeq" id="WP_115205324.1">
    <property type="nucleotide sequence ID" value="NZ_JADBEY010000030.1"/>
</dbReference>
<dbReference type="Pfam" id="PF00483">
    <property type="entry name" value="NTP_transferase"/>
    <property type="match status" value="1"/>
</dbReference>
<dbReference type="InterPro" id="IPR005835">
    <property type="entry name" value="NTP_transferase_dom"/>
</dbReference>
<dbReference type="EMBL" id="KJ755556">
    <property type="protein sequence ID" value="AIG62527.1"/>
    <property type="molecule type" value="Genomic_DNA"/>
</dbReference>
<name>A0A0A8J7U3_ECOLX</name>
<dbReference type="InterPro" id="IPR029044">
    <property type="entry name" value="Nucleotide-diphossugar_trans"/>
</dbReference>
<accession>A0A0A8J7U3</accession>
<dbReference type="InterPro" id="IPR032710">
    <property type="entry name" value="NTF2-like_dom_sf"/>
</dbReference>
<feature type="domain" description="SnoaL-like" evidence="2">
    <location>
        <begin position="256"/>
        <end position="346"/>
    </location>
</feature>
<evidence type="ECO:0000313" key="3">
    <source>
        <dbReference type="EMBL" id="AIG62527.1"/>
    </source>
</evidence>
<dbReference type="Gene3D" id="3.10.450.50">
    <property type="match status" value="1"/>
</dbReference>
<dbReference type="AlphaFoldDB" id="A0A0A8J7U3"/>
<evidence type="ECO:0000259" key="1">
    <source>
        <dbReference type="Pfam" id="PF00483"/>
    </source>
</evidence>
<reference evidence="3" key="2">
    <citation type="journal article" date="2016" name="PLoS ONE">
        <title>Comparison of O-Antigen Gene Clusters of All O-Serogroups of Escherichia coli and Proposal for Adopting a New Nomenclature for O-Typing.</title>
        <authorList>
            <person name="DebRoy C."/>
            <person name="Fratamico P.M."/>
            <person name="Yan X."/>
            <person name="Baranzoni G."/>
            <person name="Liu Y."/>
            <person name="Needleman D.S."/>
            <person name="Tebbs R."/>
            <person name="O'Connell C.D."/>
            <person name="Allred A."/>
            <person name="Swimley M."/>
            <person name="Mwangi M."/>
            <person name="Kapur V."/>
            <person name="Raygoza Garay J.A."/>
            <person name="Roberts E.L."/>
            <person name="Katani R."/>
        </authorList>
    </citation>
    <scope>NUCLEOTIDE SEQUENCE</scope>
    <source>
        <strain evidence="3">H 311a</strain>
    </source>
</reference>
<dbReference type="Gene3D" id="3.90.550.10">
    <property type="entry name" value="Spore Coat Polysaccharide Biosynthesis Protein SpsA, Chain A"/>
    <property type="match status" value="1"/>
</dbReference>
<dbReference type="Pfam" id="PF12680">
    <property type="entry name" value="SnoaL_2"/>
    <property type="match status" value="1"/>
</dbReference>
<reference evidence="4" key="1">
    <citation type="journal article" date="2014" name="DNA Res.">
        <title>A complete view of the genetic diversity of the Escherichia coli O-antigen biosynthesis gene cluster.</title>
        <authorList>
            <person name="Iguchi A."/>
            <person name="Iyoda S."/>
            <person name="Kikuchi T."/>
            <person name="Ogura Y."/>
            <person name="Katsura K."/>
            <person name="Ohnishi M."/>
            <person name="Hayashi T."/>
            <person name="Thomson N.R."/>
        </authorList>
    </citation>
    <scope>NUCLEOTIDE SEQUENCE</scope>
    <source>
        <strain evidence="4">H311a</strain>
    </source>
</reference>
<proteinExistence type="predicted"/>
<keyword evidence="4" id="KW-0808">Transferase</keyword>
<evidence type="ECO:0000313" key="4">
    <source>
        <dbReference type="EMBL" id="BAQ01410.1"/>
    </source>
</evidence>